<dbReference type="InterPro" id="IPR009057">
    <property type="entry name" value="Homeodomain-like_sf"/>
</dbReference>
<evidence type="ECO:0000313" key="3">
    <source>
        <dbReference type="Proteomes" id="UP000280955"/>
    </source>
</evidence>
<feature type="region of interest" description="Disordered" evidence="1">
    <location>
        <begin position="1"/>
        <end position="69"/>
    </location>
</feature>
<dbReference type="SUPFAM" id="SSF46689">
    <property type="entry name" value="Homeodomain-like"/>
    <property type="match status" value="1"/>
</dbReference>
<evidence type="ECO:0000256" key="1">
    <source>
        <dbReference type="SAM" id="MobiDB-lite"/>
    </source>
</evidence>
<reference evidence="2 3" key="1">
    <citation type="submission" date="2018-10" db="EMBL/GenBank/DDBJ databases">
        <title>Genomic Encyclopedia of Archaeal and Bacterial Type Strains, Phase II (KMG-II): from individual species to whole genera.</title>
        <authorList>
            <person name="Goeker M."/>
        </authorList>
    </citation>
    <scope>NUCLEOTIDE SEQUENCE [LARGE SCALE GENOMIC DNA]</scope>
    <source>
        <strain evidence="2 3">DSM 15149</strain>
    </source>
</reference>
<comment type="caution">
    <text evidence="2">The sequence shown here is derived from an EMBL/GenBank/DDBJ whole genome shotgun (WGS) entry which is preliminary data.</text>
</comment>
<proteinExistence type="predicted"/>
<protein>
    <submittedName>
        <fullName evidence="2">Transposase</fullName>
    </submittedName>
</protein>
<dbReference type="Proteomes" id="UP000280955">
    <property type="component" value="Unassembled WGS sequence"/>
</dbReference>
<dbReference type="EMBL" id="RBLJ01000001">
    <property type="protein sequence ID" value="RKS66093.1"/>
    <property type="molecule type" value="Genomic_DNA"/>
</dbReference>
<accession>A0ABX9SRQ3</accession>
<gene>
    <name evidence="2" type="ORF">BDD30_0374</name>
</gene>
<feature type="compositionally biased region" description="Polar residues" evidence="1">
    <location>
        <begin position="24"/>
        <end position="34"/>
    </location>
</feature>
<name>A0ABX9SRQ3_9GAMM</name>
<keyword evidence="3" id="KW-1185">Reference proteome</keyword>
<organism evidence="2 3">
    <name type="scientific">Photorhabdus asymbiotica</name>
    <dbReference type="NCBI Taxonomy" id="291112"/>
    <lineage>
        <taxon>Bacteria</taxon>
        <taxon>Pseudomonadati</taxon>
        <taxon>Pseudomonadota</taxon>
        <taxon>Gammaproteobacteria</taxon>
        <taxon>Enterobacterales</taxon>
        <taxon>Morganellaceae</taxon>
        <taxon>Photorhabdus</taxon>
    </lineage>
</organism>
<evidence type="ECO:0000313" key="2">
    <source>
        <dbReference type="EMBL" id="RKS66093.1"/>
    </source>
</evidence>
<feature type="compositionally biased region" description="Polar residues" evidence="1">
    <location>
        <begin position="44"/>
        <end position="55"/>
    </location>
</feature>
<sequence>MPLPTNYRHRPLGVSGKHPVWSQRCPSVTESPAISATPAANHPAPQTLTDNSSHPAQHHPRPAKTLPTPQAARVVGVSNSTLQSWVTQWRTEWKGITPQGKAITPDQLRIQALEKRIKRLEMEKEILKKLQLS</sequence>